<feature type="short sequence motif" description="DGA/G" evidence="2">
    <location>
        <begin position="173"/>
        <end position="175"/>
    </location>
</feature>
<proteinExistence type="predicted"/>
<gene>
    <name evidence="4" type="ORF">PPSIR1_41234</name>
</gene>
<evidence type="ECO:0000313" key="5">
    <source>
        <dbReference type="Proteomes" id="UP000005801"/>
    </source>
</evidence>
<dbReference type="AlphaFoldDB" id="A6GFS4"/>
<dbReference type="GO" id="GO:0016042">
    <property type="term" value="P:lipid catabolic process"/>
    <property type="evidence" value="ECO:0007669"/>
    <property type="project" value="UniProtKB-UniRule"/>
</dbReference>
<dbReference type="Pfam" id="PF01734">
    <property type="entry name" value="Patatin"/>
    <property type="match status" value="1"/>
</dbReference>
<evidence type="ECO:0000259" key="3">
    <source>
        <dbReference type="PROSITE" id="PS51635"/>
    </source>
</evidence>
<keyword evidence="5" id="KW-1185">Reference proteome</keyword>
<dbReference type="InterPro" id="IPR002641">
    <property type="entry name" value="PNPLA_dom"/>
</dbReference>
<name>A6GFS4_9BACT</name>
<accession>A6GFS4</accession>
<dbReference type="Gene3D" id="3.40.1090.10">
    <property type="entry name" value="Cytosolic phospholipase A2 catalytic domain"/>
    <property type="match status" value="1"/>
</dbReference>
<feature type="active site" description="Nucleophile" evidence="2">
    <location>
        <position position="46"/>
    </location>
</feature>
<dbReference type="SUPFAM" id="SSF52151">
    <property type="entry name" value="FabD/lysophospholipase-like"/>
    <property type="match status" value="1"/>
</dbReference>
<dbReference type="Proteomes" id="UP000005801">
    <property type="component" value="Unassembled WGS sequence"/>
</dbReference>
<organism evidence="4 5">
    <name type="scientific">Plesiocystis pacifica SIR-1</name>
    <dbReference type="NCBI Taxonomy" id="391625"/>
    <lineage>
        <taxon>Bacteria</taxon>
        <taxon>Pseudomonadati</taxon>
        <taxon>Myxococcota</taxon>
        <taxon>Polyangia</taxon>
        <taxon>Nannocystales</taxon>
        <taxon>Nannocystaceae</taxon>
        <taxon>Plesiocystis</taxon>
    </lineage>
</organism>
<dbReference type="Pfam" id="PF19890">
    <property type="entry name" value="DUF6363"/>
    <property type="match status" value="1"/>
</dbReference>
<reference evidence="4 5" key="1">
    <citation type="submission" date="2007-06" db="EMBL/GenBank/DDBJ databases">
        <authorList>
            <person name="Shimkets L."/>
            <person name="Ferriera S."/>
            <person name="Johnson J."/>
            <person name="Kravitz S."/>
            <person name="Beeson K."/>
            <person name="Sutton G."/>
            <person name="Rogers Y.-H."/>
            <person name="Friedman R."/>
            <person name="Frazier M."/>
            <person name="Venter J.C."/>
        </authorList>
    </citation>
    <scope>NUCLEOTIDE SEQUENCE [LARGE SCALE GENOMIC DNA]</scope>
    <source>
        <strain evidence="4 5">SIR-1</strain>
    </source>
</reference>
<dbReference type="RefSeq" id="WP_006975564.1">
    <property type="nucleotide sequence ID" value="NZ_ABCS01000097.1"/>
</dbReference>
<dbReference type="GO" id="GO:0016787">
    <property type="term" value="F:hydrolase activity"/>
    <property type="evidence" value="ECO:0007669"/>
    <property type="project" value="UniProtKB-UniRule"/>
</dbReference>
<evidence type="ECO:0000313" key="4">
    <source>
        <dbReference type="EMBL" id="EDM75271.1"/>
    </source>
</evidence>
<feature type="active site" description="Proton acceptor" evidence="2">
    <location>
        <position position="173"/>
    </location>
</feature>
<sequence length="297" mass="31804">MDGSPGIGVVVEGGGLRGSFGVGVLAELATWGARLPLPITHLFATSSGAPNAAFFAAGQIEDGVRIWNERTHGRELIDFRNLVGRGDIMKIDELVEVFRGDILLHGERFAADAGSPELHVSVTNVETGGNEVLRATPSNVHALLTAAMAVPIAYGRPVPVTHADGRTRGWYIDGGFGAPVAVREAVAAGLAKILVVLTKPAGHRRKRNTLAAFLQGRSYPRHPLARQAIADKWMHYNATLDLLAELEATGKAYVLRPPHEPPARRLSRSKEAITASIELGRATLREHADALSGYFAR</sequence>
<feature type="short sequence motif" description="GXGXXG" evidence="2">
    <location>
        <begin position="13"/>
        <end position="18"/>
    </location>
</feature>
<dbReference type="InterPro" id="IPR016035">
    <property type="entry name" value="Acyl_Trfase/lysoPLipase"/>
</dbReference>
<evidence type="ECO:0000256" key="1">
    <source>
        <dbReference type="ARBA" id="ARBA00023098"/>
    </source>
</evidence>
<dbReference type="EMBL" id="ABCS01000097">
    <property type="protein sequence ID" value="EDM75271.1"/>
    <property type="molecule type" value="Genomic_DNA"/>
</dbReference>
<comment type="caution">
    <text evidence="4">The sequence shown here is derived from an EMBL/GenBank/DDBJ whole genome shotgun (WGS) entry which is preliminary data.</text>
</comment>
<dbReference type="OrthoDB" id="9770965at2"/>
<evidence type="ECO:0000256" key="2">
    <source>
        <dbReference type="PROSITE-ProRule" id="PRU01161"/>
    </source>
</evidence>
<dbReference type="PROSITE" id="PS51635">
    <property type="entry name" value="PNPLA"/>
    <property type="match status" value="1"/>
</dbReference>
<comment type="caution">
    <text evidence="2">Lacks conserved residue(s) required for the propagation of feature annotation.</text>
</comment>
<protein>
    <submittedName>
        <fullName evidence="4">Alpha-beta superfamily hydrolase</fullName>
    </submittedName>
</protein>
<keyword evidence="2 4" id="KW-0378">Hydrolase</keyword>
<dbReference type="eggNOG" id="COG4667">
    <property type="taxonomic scope" value="Bacteria"/>
</dbReference>
<keyword evidence="1 2" id="KW-0443">Lipid metabolism</keyword>
<keyword evidence="2" id="KW-0442">Lipid degradation</keyword>
<dbReference type="STRING" id="391625.PPSIR1_41234"/>
<feature type="domain" description="PNPLA" evidence="3">
    <location>
        <begin position="9"/>
        <end position="186"/>
    </location>
</feature>
<dbReference type="InterPro" id="IPR045943">
    <property type="entry name" value="DUF6363"/>
</dbReference>